<dbReference type="PANTHER" id="PTHR22916:SF3">
    <property type="entry name" value="UDP-GLCNAC:BETAGAL BETA-1,3-N-ACETYLGLUCOSAMINYLTRANSFERASE-LIKE PROTEIN 1"/>
    <property type="match status" value="1"/>
</dbReference>
<dbReference type="GO" id="GO:0016758">
    <property type="term" value="F:hexosyltransferase activity"/>
    <property type="evidence" value="ECO:0007669"/>
    <property type="project" value="UniProtKB-ARBA"/>
</dbReference>
<keyword evidence="3" id="KW-0808">Transferase</keyword>
<feature type="domain" description="Glycosyltransferase 2-like" evidence="2">
    <location>
        <begin position="5"/>
        <end position="126"/>
    </location>
</feature>
<dbReference type="InterPro" id="IPR001173">
    <property type="entry name" value="Glyco_trans_2-like"/>
</dbReference>
<sequence length="773" mass="85361">MTLLTIIIPFYNETAFLRCALQSIAAQRLSNVEILVINDNPASFGPADLAPLCEGVAVRILHHTHNRGLSAARNTGLDAASGVWIGFLDADDYYTTTGLFEHLAFAQRSDSDMVHAMSYISHRGSAATSLLARDRLLHSTPSQTAGLIDGPQAQFIVSSWSSLYKRAFLTREGLRFDEAQTRFEDRLFVLDCVMHARSIAYFGHPVRVWRRRAGSISVTPPAGDTHLLQVQLLEKCLGRIRAAVARGTLAPIFEKRELFVTVSRLIWDMEILDSLARHQEPALNAATPDDPQATLYRALGARVQSLLGSGSFGHEIFDDPQIALVSRVGQPSRRGLIRRTTFFDLHRLLRNGDFRAAQALIAAQRAKPPATARPARAREGRAGRPRITLHLGQHKTGSTNIQHHLLAHRDRLLAQGILVPLSGLAQEQTFNIRRGGFSGHQELLAALARDGAPEVWDALAHEIRAHAPRHVVISCENMLMPMGETRDDVIPRLVAALGQHGDVSCIAVLRDPSAYVESLYRERVSNGTRTGNRSLAEFIVDQSANLLDLPAQFAPFEAATGTKLRFGSFEDMRATGSLWQGFCKLAGLGEHPTLDLPIYPSPDRETIEILRILSLSSPSAQLRQEVLRGFFSLTPPPASPQSALSPEARLALLAQWESLSADFAAARGYRFDLAKKRAALAAEDWQPLTALRPELIANLIQSLTLVPQGPDRQSVRRSSPALPSRPDPAKDPRIPAAPEWRIVLRPKPWVLRLSRRARRLRTGRLRRARSSAP</sequence>
<keyword evidence="4" id="KW-1185">Reference proteome</keyword>
<dbReference type="Gene3D" id="3.90.550.10">
    <property type="entry name" value="Spore Coat Polysaccharide Biosynthesis Protein SpsA, Chain A"/>
    <property type="match status" value="1"/>
</dbReference>
<dbReference type="SUPFAM" id="SSF53448">
    <property type="entry name" value="Nucleotide-diphospho-sugar transferases"/>
    <property type="match status" value="1"/>
</dbReference>
<dbReference type="EMBL" id="FWFS01000006">
    <property type="protein sequence ID" value="SLN44325.1"/>
    <property type="molecule type" value="Genomic_DNA"/>
</dbReference>
<dbReference type="RefSeq" id="WP_085836490.1">
    <property type="nucleotide sequence ID" value="NZ_FWFS01000006.1"/>
</dbReference>
<name>A0A1Y5SSM3_9RHOB</name>
<evidence type="ECO:0000259" key="2">
    <source>
        <dbReference type="Pfam" id="PF00535"/>
    </source>
</evidence>
<gene>
    <name evidence="3" type="primary">epsJ</name>
    <name evidence="3" type="ORF">AQS8620_01776</name>
</gene>
<reference evidence="3 4" key="1">
    <citation type="submission" date="2017-03" db="EMBL/GenBank/DDBJ databases">
        <authorList>
            <person name="Afonso C.L."/>
            <person name="Miller P.J."/>
            <person name="Scott M.A."/>
            <person name="Spackman E."/>
            <person name="Goraichik I."/>
            <person name="Dimitrov K.M."/>
            <person name="Suarez D.L."/>
            <person name="Swayne D.E."/>
        </authorList>
    </citation>
    <scope>NUCLEOTIDE SEQUENCE [LARGE SCALE GENOMIC DNA]</scope>
    <source>
        <strain evidence="3 4">CECT 8620</strain>
    </source>
</reference>
<organism evidence="3 4">
    <name type="scientific">Aquimixticola soesokkakensis</name>
    <dbReference type="NCBI Taxonomy" id="1519096"/>
    <lineage>
        <taxon>Bacteria</taxon>
        <taxon>Pseudomonadati</taxon>
        <taxon>Pseudomonadota</taxon>
        <taxon>Alphaproteobacteria</taxon>
        <taxon>Rhodobacterales</taxon>
        <taxon>Paracoccaceae</taxon>
        <taxon>Aquimixticola</taxon>
    </lineage>
</organism>
<proteinExistence type="predicted"/>
<accession>A0A1Y5SSM3</accession>
<dbReference type="PANTHER" id="PTHR22916">
    <property type="entry name" value="GLYCOSYLTRANSFERASE"/>
    <property type="match status" value="1"/>
</dbReference>
<dbReference type="SUPFAM" id="SSF52540">
    <property type="entry name" value="P-loop containing nucleoside triphosphate hydrolases"/>
    <property type="match status" value="1"/>
</dbReference>
<dbReference type="Pfam" id="PF00535">
    <property type="entry name" value="Glycos_transf_2"/>
    <property type="match status" value="1"/>
</dbReference>
<protein>
    <submittedName>
        <fullName evidence="3">Putative glycosyltransferase EpsJ</fullName>
        <ecNumber evidence="3">2.4.-.-</ecNumber>
    </submittedName>
</protein>
<evidence type="ECO:0000313" key="4">
    <source>
        <dbReference type="Proteomes" id="UP000193862"/>
    </source>
</evidence>
<feature type="region of interest" description="Disordered" evidence="1">
    <location>
        <begin position="708"/>
        <end position="737"/>
    </location>
</feature>
<dbReference type="EC" id="2.4.-.-" evidence="3"/>
<dbReference type="OrthoDB" id="7540582at2"/>
<keyword evidence="3" id="KW-0328">Glycosyltransferase</keyword>
<dbReference type="InterPro" id="IPR029044">
    <property type="entry name" value="Nucleotide-diphossugar_trans"/>
</dbReference>
<dbReference type="AlphaFoldDB" id="A0A1Y5SSM3"/>
<evidence type="ECO:0000256" key="1">
    <source>
        <dbReference type="SAM" id="MobiDB-lite"/>
    </source>
</evidence>
<evidence type="ECO:0000313" key="3">
    <source>
        <dbReference type="EMBL" id="SLN44325.1"/>
    </source>
</evidence>
<dbReference type="InterPro" id="IPR027417">
    <property type="entry name" value="P-loop_NTPase"/>
</dbReference>
<dbReference type="CDD" id="cd00761">
    <property type="entry name" value="Glyco_tranf_GTA_type"/>
    <property type="match status" value="1"/>
</dbReference>
<dbReference type="Proteomes" id="UP000193862">
    <property type="component" value="Unassembled WGS sequence"/>
</dbReference>